<dbReference type="RefSeq" id="WP_097040224.1">
    <property type="nucleotide sequence ID" value="NZ_OBQF01000002.1"/>
</dbReference>
<dbReference type="AlphaFoldDB" id="A0A285UKL2"/>
<keyword evidence="2" id="KW-1185">Reference proteome</keyword>
<evidence type="ECO:0000313" key="1">
    <source>
        <dbReference type="EMBL" id="SOC41146.1"/>
    </source>
</evidence>
<organism evidence="1 2">
    <name type="scientific">Salinicoccus kekensis</name>
    <dbReference type="NCBI Taxonomy" id="714307"/>
    <lineage>
        <taxon>Bacteria</taxon>
        <taxon>Bacillati</taxon>
        <taxon>Bacillota</taxon>
        <taxon>Bacilli</taxon>
        <taxon>Bacillales</taxon>
        <taxon>Staphylococcaceae</taxon>
        <taxon>Salinicoccus</taxon>
    </lineage>
</organism>
<sequence length="85" mass="9933">MEYKTKITIPEDIVLSLRTSDEDIVKDMKQTLAVKYYKERKLSLGQCAELAEMPKEDFIKLLSSNEISIFNFEDDEELLEDIRNA</sequence>
<gene>
    <name evidence="1" type="ORF">SAMN05878391_1260</name>
</gene>
<reference evidence="2" key="1">
    <citation type="submission" date="2017-08" db="EMBL/GenBank/DDBJ databases">
        <authorList>
            <person name="Varghese N."/>
            <person name="Submissions S."/>
        </authorList>
    </citation>
    <scope>NUCLEOTIDE SEQUENCE [LARGE SCALE GENOMIC DNA]</scope>
    <source>
        <strain evidence="2">DSM 23173</strain>
    </source>
</reference>
<proteinExistence type="predicted"/>
<dbReference type="Proteomes" id="UP000219412">
    <property type="component" value="Unassembled WGS sequence"/>
</dbReference>
<dbReference type="OrthoDB" id="1716868at2"/>
<dbReference type="EMBL" id="OBQF01000002">
    <property type="protein sequence ID" value="SOC41146.1"/>
    <property type="molecule type" value="Genomic_DNA"/>
</dbReference>
<evidence type="ECO:0000313" key="2">
    <source>
        <dbReference type="Proteomes" id="UP000219412"/>
    </source>
</evidence>
<accession>A0A285UKL2</accession>
<protein>
    <submittedName>
        <fullName evidence="1">Uncharacterized protein</fullName>
    </submittedName>
</protein>
<dbReference type="InterPro" id="IPR005368">
    <property type="entry name" value="UPF0175"/>
</dbReference>
<dbReference type="Pfam" id="PF03683">
    <property type="entry name" value="UPF0175"/>
    <property type="match status" value="1"/>
</dbReference>
<name>A0A285UKL2_9STAP</name>